<dbReference type="EMBL" id="MHIU01000001">
    <property type="protein sequence ID" value="OGY58189.1"/>
    <property type="molecule type" value="Genomic_DNA"/>
</dbReference>
<comment type="caution">
    <text evidence="1">The sequence shown here is derived from an EMBL/GenBank/DDBJ whole genome shotgun (WGS) entry which is preliminary data.</text>
</comment>
<protein>
    <submittedName>
        <fullName evidence="1">Uncharacterized protein</fullName>
    </submittedName>
</protein>
<reference evidence="1 2" key="1">
    <citation type="journal article" date="2016" name="Nat. Commun.">
        <title>Thousands of microbial genomes shed light on interconnected biogeochemical processes in an aquifer system.</title>
        <authorList>
            <person name="Anantharaman K."/>
            <person name="Brown C.T."/>
            <person name="Hug L.A."/>
            <person name="Sharon I."/>
            <person name="Castelle C.J."/>
            <person name="Probst A.J."/>
            <person name="Thomas B.C."/>
            <person name="Singh A."/>
            <person name="Wilkins M.J."/>
            <person name="Karaoz U."/>
            <person name="Brodie E.L."/>
            <person name="Williams K.H."/>
            <person name="Hubbard S.S."/>
            <person name="Banfield J.F."/>
        </authorList>
    </citation>
    <scope>NUCLEOTIDE SEQUENCE [LARGE SCALE GENOMIC DNA]</scope>
</reference>
<proteinExistence type="predicted"/>
<evidence type="ECO:0000313" key="1">
    <source>
        <dbReference type="EMBL" id="OGY58189.1"/>
    </source>
</evidence>
<dbReference type="Proteomes" id="UP000178651">
    <property type="component" value="Unassembled WGS sequence"/>
</dbReference>
<sequence length="68" mass="8002">MLKNHNHDLIQQLSEISDSAWRMEVYIKSAKGCKECTALWKKLKSDYESHVKLISNEIKRHVDQGKFN</sequence>
<organism evidence="1 2">
    <name type="scientific">Candidatus Colwellbacteria bacterium RIFCSPHIGHO2_02_FULL_43_15</name>
    <dbReference type="NCBI Taxonomy" id="1797686"/>
    <lineage>
        <taxon>Bacteria</taxon>
        <taxon>Candidatus Colwelliibacteriota</taxon>
    </lineage>
</organism>
<gene>
    <name evidence="1" type="ORF">A3D47_00230</name>
</gene>
<name>A0A1G1Z172_9BACT</name>
<evidence type="ECO:0000313" key="2">
    <source>
        <dbReference type="Proteomes" id="UP000178651"/>
    </source>
</evidence>
<accession>A0A1G1Z172</accession>
<dbReference type="AlphaFoldDB" id="A0A1G1Z172"/>